<keyword evidence="2" id="KW-1185">Reference proteome</keyword>
<dbReference type="AlphaFoldDB" id="A0A2J6R3F4"/>
<evidence type="ECO:0000313" key="1">
    <source>
        <dbReference type="EMBL" id="PMD33060.1"/>
    </source>
</evidence>
<protein>
    <submittedName>
        <fullName evidence="1">Uncharacterized protein</fullName>
    </submittedName>
</protein>
<proteinExistence type="predicted"/>
<gene>
    <name evidence="1" type="ORF">L207DRAFT_174713</name>
</gene>
<reference evidence="1 2" key="1">
    <citation type="submission" date="2016-04" db="EMBL/GenBank/DDBJ databases">
        <title>A degradative enzymes factory behind the ericoid mycorrhizal symbiosis.</title>
        <authorList>
            <consortium name="DOE Joint Genome Institute"/>
            <person name="Martino E."/>
            <person name="Morin E."/>
            <person name="Grelet G."/>
            <person name="Kuo A."/>
            <person name="Kohler A."/>
            <person name="Daghino S."/>
            <person name="Barry K."/>
            <person name="Choi C."/>
            <person name="Cichocki N."/>
            <person name="Clum A."/>
            <person name="Copeland A."/>
            <person name="Hainaut M."/>
            <person name="Haridas S."/>
            <person name="Labutti K."/>
            <person name="Lindquist E."/>
            <person name="Lipzen A."/>
            <person name="Khouja H.-R."/>
            <person name="Murat C."/>
            <person name="Ohm R."/>
            <person name="Olson A."/>
            <person name="Spatafora J."/>
            <person name="Veneault-Fourrey C."/>
            <person name="Henrissat B."/>
            <person name="Grigoriev I."/>
            <person name="Martin F."/>
            <person name="Perotto S."/>
        </authorList>
    </citation>
    <scope>NUCLEOTIDE SEQUENCE [LARGE SCALE GENOMIC DNA]</scope>
    <source>
        <strain evidence="1 2">F</strain>
    </source>
</reference>
<organism evidence="1 2">
    <name type="scientific">Hyaloscypha variabilis (strain UAMH 11265 / GT02V1 / F)</name>
    <name type="common">Meliniomyces variabilis</name>
    <dbReference type="NCBI Taxonomy" id="1149755"/>
    <lineage>
        <taxon>Eukaryota</taxon>
        <taxon>Fungi</taxon>
        <taxon>Dikarya</taxon>
        <taxon>Ascomycota</taxon>
        <taxon>Pezizomycotina</taxon>
        <taxon>Leotiomycetes</taxon>
        <taxon>Helotiales</taxon>
        <taxon>Hyaloscyphaceae</taxon>
        <taxon>Hyaloscypha</taxon>
        <taxon>Hyaloscypha variabilis</taxon>
    </lineage>
</organism>
<evidence type="ECO:0000313" key="2">
    <source>
        <dbReference type="Proteomes" id="UP000235786"/>
    </source>
</evidence>
<name>A0A2J6R3F4_HYAVF</name>
<accession>A0A2J6R3F4</accession>
<dbReference type="EMBL" id="KZ613957">
    <property type="protein sequence ID" value="PMD33060.1"/>
    <property type="molecule type" value="Genomic_DNA"/>
</dbReference>
<dbReference type="Proteomes" id="UP000235786">
    <property type="component" value="Unassembled WGS sequence"/>
</dbReference>
<sequence>MRPTAPIKGNLANDFKENFWLSASTQGNRRPFGSRSIGGRIVGLRTPGEGLEASNLSFSESGAETFDKCFSSAILRILIFVSYSIDTKCILWAPSYVCRLIELRSHRTMEDSCWTFSDQILLRVLPDSGVATVEVWRAVWAGHTVGQDTSCTRKCH</sequence>